<keyword evidence="2" id="KW-1185">Reference proteome</keyword>
<evidence type="ECO:0000313" key="2">
    <source>
        <dbReference type="Proteomes" id="UP000558488"/>
    </source>
</evidence>
<dbReference type="EMBL" id="JACAGB010000030">
    <property type="protein sequence ID" value="KAF6297602.1"/>
    <property type="molecule type" value="Genomic_DNA"/>
</dbReference>
<evidence type="ECO:0000313" key="1">
    <source>
        <dbReference type="EMBL" id="KAF6297602.1"/>
    </source>
</evidence>
<dbReference type="AlphaFoldDB" id="A0A7J7TAI7"/>
<sequence length="137" mass="14116">MGNPGIPVEMSGVLVEKGGPEKNVPLEDMPCVLETSVPASVGTWEEMAIVSAAELMGWEGLVSLRLGLLEDAGSVPDQVVSEETGTGEETLVSLVMEGLNTGEVTSGGPDSAGAEECGSCPELLDRTLVSVVCPEDR</sequence>
<comment type="caution">
    <text evidence="1">The sequence shown here is derived from an EMBL/GenBank/DDBJ whole genome shotgun (WGS) entry which is preliminary data.</text>
</comment>
<accession>A0A7J7TAI7</accession>
<name>A0A7J7TAI7_PIPKU</name>
<organism evidence="1 2">
    <name type="scientific">Pipistrellus kuhlii</name>
    <name type="common">Kuhl's pipistrelle</name>
    <dbReference type="NCBI Taxonomy" id="59472"/>
    <lineage>
        <taxon>Eukaryota</taxon>
        <taxon>Metazoa</taxon>
        <taxon>Chordata</taxon>
        <taxon>Craniata</taxon>
        <taxon>Vertebrata</taxon>
        <taxon>Euteleostomi</taxon>
        <taxon>Mammalia</taxon>
        <taxon>Eutheria</taxon>
        <taxon>Laurasiatheria</taxon>
        <taxon>Chiroptera</taxon>
        <taxon>Yangochiroptera</taxon>
        <taxon>Vespertilionidae</taxon>
        <taxon>Pipistrellus</taxon>
    </lineage>
</organism>
<gene>
    <name evidence="1" type="ORF">mPipKuh1_009687</name>
</gene>
<dbReference type="Proteomes" id="UP000558488">
    <property type="component" value="Unassembled WGS sequence"/>
</dbReference>
<protein>
    <submittedName>
        <fullName evidence="1">Uncharacterized protein</fullName>
    </submittedName>
</protein>
<proteinExistence type="predicted"/>
<reference evidence="1 2" key="1">
    <citation type="journal article" date="2020" name="Nature">
        <title>Six reference-quality genomes reveal evolution of bat adaptations.</title>
        <authorList>
            <person name="Jebb D."/>
            <person name="Huang Z."/>
            <person name="Pippel M."/>
            <person name="Hughes G.M."/>
            <person name="Lavrichenko K."/>
            <person name="Devanna P."/>
            <person name="Winkler S."/>
            <person name="Jermiin L.S."/>
            <person name="Skirmuntt E.C."/>
            <person name="Katzourakis A."/>
            <person name="Burkitt-Gray L."/>
            <person name="Ray D.A."/>
            <person name="Sullivan K.A.M."/>
            <person name="Roscito J.G."/>
            <person name="Kirilenko B.M."/>
            <person name="Davalos L.M."/>
            <person name="Corthals A.P."/>
            <person name="Power M.L."/>
            <person name="Jones G."/>
            <person name="Ransome R.D."/>
            <person name="Dechmann D.K.N."/>
            <person name="Locatelli A.G."/>
            <person name="Puechmaille S.J."/>
            <person name="Fedrigo O."/>
            <person name="Jarvis E.D."/>
            <person name="Hiller M."/>
            <person name="Vernes S.C."/>
            <person name="Myers E.W."/>
            <person name="Teeling E.C."/>
        </authorList>
    </citation>
    <scope>NUCLEOTIDE SEQUENCE [LARGE SCALE GENOMIC DNA]</scope>
    <source>
        <strain evidence="1">MPipKuh1</strain>
        <tissue evidence="1">Flight muscle</tissue>
    </source>
</reference>